<feature type="region of interest" description="Disordered" evidence="2">
    <location>
        <begin position="1"/>
        <end position="130"/>
    </location>
</feature>
<protein>
    <submittedName>
        <fullName evidence="3">Uncharacterized protein</fullName>
    </submittedName>
</protein>
<keyword evidence="4" id="KW-1185">Reference proteome</keyword>
<accession>A0A836KJ17</accession>
<feature type="coiled-coil region" evidence="1">
    <location>
        <begin position="648"/>
        <end position="720"/>
    </location>
</feature>
<name>A0A836KJ17_LEIEN</name>
<comment type="caution">
    <text evidence="3">The sequence shown here is derived from an EMBL/GenBank/DDBJ whole genome shotgun (WGS) entry which is preliminary data.</text>
</comment>
<dbReference type="RefSeq" id="XP_067688975.1">
    <property type="nucleotide sequence ID" value="XM_067832872.1"/>
</dbReference>
<evidence type="ECO:0000313" key="3">
    <source>
        <dbReference type="EMBL" id="KAG5467453.1"/>
    </source>
</evidence>
<feature type="compositionally biased region" description="Basic and acidic residues" evidence="2">
    <location>
        <begin position="782"/>
        <end position="795"/>
    </location>
</feature>
<proteinExistence type="predicted"/>
<feature type="region of interest" description="Disordered" evidence="2">
    <location>
        <begin position="755"/>
        <end position="811"/>
    </location>
</feature>
<dbReference type="Proteomes" id="UP000674179">
    <property type="component" value="Chromosome 35"/>
</dbReference>
<evidence type="ECO:0000256" key="1">
    <source>
        <dbReference type="SAM" id="Coils"/>
    </source>
</evidence>
<dbReference type="AlphaFoldDB" id="A0A836KJ17"/>
<dbReference type="OrthoDB" id="265810at2759"/>
<gene>
    <name evidence="3" type="ORF">CUR178_01096</name>
</gene>
<feature type="compositionally biased region" description="Basic and acidic residues" evidence="2">
    <location>
        <begin position="46"/>
        <end position="56"/>
    </location>
</feature>
<evidence type="ECO:0000256" key="2">
    <source>
        <dbReference type="SAM" id="MobiDB-lite"/>
    </source>
</evidence>
<dbReference type="EMBL" id="JAFHKP010000035">
    <property type="protein sequence ID" value="KAG5467453.1"/>
    <property type="molecule type" value="Genomic_DNA"/>
</dbReference>
<dbReference type="KEGG" id="lenr:94168382"/>
<organism evidence="3 4">
    <name type="scientific">Leishmania enriettii</name>
    <dbReference type="NCBI Taxonomy" id="5663"/>
    <lineage>
        <taxon>Eukaryota</taxon>
        <taxon>Discoba</taxon>
        <taxon>Euglenozoa</taxon>
        <taxon>Kinetoplastea</taxon>
        <taxon>Metakinetoplastina</taxon>
        <taxon>Trypanosomatida</taxon>
        <taxon>Trypanosomatidae</taxon>
        <taxon>Leishmaniinae</taxon>
        <taxon>Leishmania</taxon>
    </lineage>
</organism>
<evidence type="ECO:0000313" key="4">
    <source>
        <dbReference type="Proteomes" id="UP000674179"/>
    </source>
</evidence>
<keyword evidence="1" id="KW-0175">Coiled coil</keyword>
<dbReference type="GeneID" id="94168382"/>
<reference evidence="3 4" key="1">
    <citation type="submission" date="2021-02" db="EMBL/GenBank/DDBJ databases">
        <title>Leishmania (Mundinia) enrietti genome sequencing and assembly.</title>
        <authorList>
            <person name="Almutairi H."/>
            <person name="Gatherer D."/>
        </authorList>
    </citation>
    <scope>NUCLEOTIDE SEQUENCE [LARGE SCALE GENOMIC DNA]</scope>
    <source>
        <strain evidence="3">CUR178</strain>
    </source>
</reference>
<feature type="compositionally biased region" description="Low complexity" evidence="2">
    <location>
        <begin position="62"/>
        <end position="73"/>
    </location>
</feature>
<feature type="coiled-coil region" evidence="1">
    <location>
        <begin position="133"/>
        <end position="247"/>
    </location>
</feature>
<sequence>MASHNSSSDDDAWMPQSRPPALSAGSGQSVMLEARRRALQQQREAQQQERQRHARETGGGAPTTSPSGAGPPALTSSWQAGSALPDAFLGAQDDVVSDAPLTSSKSVHSPPPPQSSPAAVPEAVPPPPPEVTIEQLQRETAVKQKLLQSTRERETALMDKWRAAKAQKQAEVEQLDAKLRRVRAAIEDEKRACETKIRESQDRHETELRAARQDVEHAVKSEYDTKIAEATQQLQAARSEEAHLRDLLETSGGGGGGGSAEGAKDIVKAALTAAVSAVLRRLGDVFESEEAEGLKMDAWRSELRSLVQHEIQTSFAVGVESETQAERMEYARFFDDMLAFWRSAEDQERERLLKMDESLLADVQAVAQEELKLLHDEALGMERVYIESRESWAAEHQRLLQRELEATLTRREAELQEQRRQRHSLHLERLRDAEALHKDAMAREEALHEKQMEQLQAYFGREDDLRAEQQRIQAAALEDVAKSTALLRDIMATAEDAAAGVKAYEAAVDESRRCVEMEREEHFKEQAEMLKRLQQLAATQCSNTDAECTALEDCASQLRLASQNLERHLQDENAWLVQQETAYKRGKDEWEREYRRWQHLVQQERQAAEEHFHDALLALQQSICLLDTEEREVAVEAAAMHRSFGDMEELAQREMEALRQRAADVQSRSAAIADVQGRLSKKKVAVAEAKKQLADAKQRLEEEQAELRVDEERLHDMAEALRAARSQATLGSYSRELLRAANAQPPCRAAEATGATAIDSSQHPPNHDEGRGSARRHLAHGGSKDKVGTLRDAKSSKKRQHHGSSSRLPSRILQELQEQLNALSATTGASQDTFVSTMRWTDPAPSRATATRQMRQAHPTLGEAVADALVADVPAPLSASPFSGRQSRIRREERLRAGSALTPAKKSHIDPSSLPLASDTLSLASLRTDDDWSPSSNTFTKLIGFSDLDTSQSMR</sequence>